<feature type="compositionally biased region" description="Low complexity" evidence="1">
    <location>
        <begin position="11"/>
        <end position="21"/>
    </location>
</feature>
<dbReference type="EMBL" id="FOJN01000002">
    <property type="protein sequence ID" value="SFA41198.1"/>
    <property type="molecule type" value="Genomic_DNA"/>
</dbReference>
<feature type="region of interest" description="Disordered" evidence="1">
    <location>
        <begin position="1"/>
        <end position="21"/>
    </location>
</feature>
<accession>A0A1I0SNX1</accession>
<evidence type="ECO:0000313" key="4">
    <source>
        <dbReference type="Proteomes" id="UP000182054"/>
    </source>
</evidence>
<dbReference type="InterPro" id="IPR050051">
    <property type="entry name" value="EccE_dom"/>
</dbReference>
<proteinExistence type="predicted"/>
<organism evidence="3 4">
    <name type="scientific">Rhodococcoides kroppenstedtii</name>
    <dbReference type="NCBI Taxonomy" id="293050"/>
    <lineage>
        <taxon>Bacteria</taxon>
        <taxon>Bacillati</taxon>
        <taxon>Actinomycetota</taxon>
        <taxon>Actinomycetes</taxon>
        <taxon>Mycobacteriales</taxon>
        <taxon>Nocardiaceae</taxon>
        <taxon>Rhodococcoides</taxon>
    </lineage>
</organism>
<feature type="region of interest" description="Disordered" evidence="1">
    <location>
        <begin position="299"/>
        <end position="319"/>
    </location>
</feature>
<dbReference type="Pfam" id="PF11203">
    <property type="entry name" value="EccE"/>
    <property type="match status" value="1"/>
</dbReference>
<dbReference type="GeneID" id="85484525"/>
<dbReference type="AlphaFoldDB" id="A0A1I0SNX1"/>
<name>A0A1I0SNX1_9NOCA</name>
<evidence type="ECO:0000313" key="3">
    <source>
        <dbReference type="EMBL" id="SFA41198.1"/>
    </source>
</evidence>
<evidence type="ECO:0000256" key="1">
    <source>
        <dbReference type="SAM" id="MobiDB-lite"/>
    </source>
</evidence>
<dbReference type="Proteomes" id="UP000182054">
    <property type="component" value="Unassembled WGS sequence"/>
</dbReference>
<reference evidence="3 4" key="1">
    <citation type="submission" date="2016-10" db="EMBL/GenBank/DDBJ databases">
        <authorList>
            <person name="de Groot N.N."/>
        </authorList>
    </citation>
    <scope>NUCLEOTIDE SEQUENCE [LARGE SCALE GENOMIC DNA]</scope>
    <source>
        <strain evidence="3 4">DSM 44908</strain>
    </source>
</reference>
<evidence type="ECO:0000259" key="2">
    <source>
        <dbReference type="Pfam" id="PF11203"/>
    </source>
</evidence>
<gene>
    <name evidence="3" type="ORF">SAMN05444374_10240</name>
</gene>
<dbReference type="RefSeq" id="WP_074921735.1">
    <property type="nucleotide sequence ID" value="NZ_FOJN01000002.1"/>
</dbReference>
<protein>
    <submittedName>
        <fullName evidence="3">Putative type VII ESX secretion system translocon, EccE</fullName>
    </submittedName>
</protein>
<dbReference type="OrthoDB" id="4152590at2"/>
<sequence>MLRAQYIGSPAADDAAGATDARPTDHARVTAATAVGTLVGLGSASIGAPTWAAFTVGAAVTAAVLVVLATMMPPWSRARTATTLSLNVGGRPTAVVWDGGTASVTVDLAPTRAEGWTVLDGDTAEPDLAVPVSAFLSRTIDGDEAPVDLVLDTVARRPDPTTRPGATYLPITSAAGAVAGRTTRLTLVLDVAHAAPAIARRGGGSAGLAAVLGLHLGRLEQVAAEHHVGFRPLDVDDLDHFDVASVPLRWWTAPIRRRTERTATTAVAQADAASWWLTSAGSSPRGCLLVGSDAEVRSMPGTPRARVPARGVGPGHGRRPARLRALHPDALDTVTVPVAGCGQLIGVQDDGRGVTVRLWGPGVRRVAVAVDTFVLFQLVWRAVATGARVVVLTDRPAVWGSVIAAAGDTTRLSVRAPHQAPDAGTDLLVRDHAGADGPDDRTCVLTTTGDDDVADIALVQEGGSDRVRCRVGTRTTTLRLMSTAAETEVIGRSAW</sequence>
<feature type="domain" description="Type VII secretion system protein EccE" evidence="2">
    <location>
        <begin position="177"/>
        <end position="248"/>
    </location>
</feature>